<dbReference type="InterPro" id="IPR051610">
    <property type="entry name" value="GPI/OXD"/>
</dbReference>
<dbReference type="EMBL" id="JAHMHR010000031">
    <property type="protein sequence ID" value="KAK1673375.1"/>
    <property type="molecule type" value="Genomic_DNA"/>
</dbReference>
<dbReference type="InterPro" id="IPR014710">
    <property type="entry name" value="RmlC-like_jellyroll"/>
</dbReference>
<dbReference type="GeneID" id="85459875"/>
<dbReference type="RefSeq" id="XP_060427378.1">
    <property type="nucleotide sequence ID" value="XM_060575349.1"/>
</dbReference>
<sequence length="179" mass="19753">MQTVGIADHDLFGICAETKRKENTKKKRRGRTMTSKNPETPLIVDIKSSSTKPSESFTEQSRGNATWHTLVSAPGTVTDSLSSGVATCPPNGSLALHRHKQAEIYYVLSGSGQVEINGVRHAVSKDHLVWIPGDAEHGVFCDGGETMTWLYVFPEGRFSDIVYRFKHEVLGEPEIRAKL</sequence>
<accession>A0AAJ0EVL4</accession>
<keyword evidence="1" id="KW-0479">Metal-binding</keyword>
<dbReference type="Pfam" id="PF07883">
    <property type="entry name" value="Cupin_2"/>
    <property type="match status" value="1"/>
</dbReference>
<evidence type="ECO:0000256" key="1">
    <source>
        <dbReference type="ARBA" id="ARBA00022723"/>
    </source>
</evidence>
<organism evidence="3 4">
    <name type="scientific">Colletotrichum godetiae</name>
    <dbReference type="NCBI Taxonomy" id="1209918"/>
    <lineage>
        <taxon>Eukaryota</taxon>
        <taxon>Fungi</taxon>
        <taxon>Dikarya</taxon>
        <taxon>Ascomycota</taxon>
        <taxon>Pezizomycotina</taxon>
        <taxon>Sordariomycetes</taxon>
        <taxon>Hypocreomycetidae</taxon>
        <taxon>Glomerellales</taxon>
        <taxon>Glomerellaceae</taxon>
        <taxon>Colletotrichum</taxon>
        <taxon>Colletotrichum acutatum species complex</taxon>
    </lineage>
</organism>
<name>A0AAJ0EVL4_9PEZI</name>
<dbReference type="PANTHER" id="PTHR35848:SF6">
    <property type="entry name" value="CUPIN TYPE-2 DOMAIN-CONTAINING PROTEIN"/>
    <property type="match status" value="1"/>
</dbReference>
<dbReference type="Proteomes" id="UP001224890">
    <property type="component" value="Unassembled WGS sequence"/>
</dbReference>
<gene>
    <name evidence="3" type="ORF">BDP55DRAFT_670055</name>
</gene>
<evidence type="ECO:0000313" key="4">
    <source>
        <dbReference type="Proteomes" id="UP001224890"/>
    </source>
</evidence>
<keyword evidence="4" id="KW-1185">Reference proteome</keyword>
<evidence type="ECO:0000259" key="2">
    <source>
        <dbReference type="Pfam" id="PF07883"/>
    </source>
</evidence>
<reference evidence="3" key="1">
    <citation type="submission" date="2021-06" db="EMBL/GenBank/DDBJ databases">
        <title>Comparative genomics, transcriptomics and evolutionary studies reveal genomic signatures of adaptation to plant cell wall in hemibiotrophic fungi.</title>
        <authorList>
            <consortium name="DOE Joint Genome Institute"/>
            <person name="Baroncelli R."/>
            <person name="Diaz J.F."/>
            <person name="Benocci T."/>
            <person name="Peng M."/>
            <person name="Battaglia E."/>
            <person name="Haridas S."/>
            <person name="Andreopoulos W."/>
            <person name="Labutti K."/>
            <person name="Pangilinan J."/>
            <person name="Floch G.L."/>
            <person name="Makela M.R."/>
            <person name="Henrissat B."/>
            <person name="Grigoriev I.V."/>
            <person name="Crouch J.A."/>
            <person name="De Vries R.P."/>
            <person name="Sukno S.A."/>
            <person name="Thon M.R."/>
        </authorList>
    </citation>
    <scope>NUCLEOTIDE SEQUENCE</scope>
    <source>
        <strain evidence="3">CBS 193.32</strain>
    </source>
</reference>
<dbReference type="GO" id="GO:0046872">
    <property type="term" value="F:metal ion binding"/>
    <property type="evidence" value="ECO:0007669"/>
    <property type="project" value="UniProtKB-KW"/>
</dbReference>
<protein>
    <submittedName>
        <fullName evidence="3">RmlC-like cupin domain-containing protein</fullName>
    </submittedName>
</protein>
<dbReference type="SUPFAM" id="SSF51182">
    <property type="entry name" value="RmlC-like cupins"/>
    <property type="match status" value="1"/>
</dbReference>
<dbReference type="InterPro" id="IPR011051">
    <property type="entry name" value="RmlC_Cupin_sf"/>
</dbReference>
<evidence type="ECO:0000313" key="3">
    <source>
        <dbReference type="EMBL" id="KAK1673375.1"/>
    </source>
</evidence>
<proteinExistence type="predicted"/>
<dbReference type="InterPro" id="IPR013096">
    <property type="entry name" value="Cupin_2"/>
</dbReference>
<feature type="domain" description="Cupin type-2" evidence="2">
    <location>
        <begin position="85"/>
        <end position="153"/>
    </location>
</feature>
<comment type="caution">
    <text evidence="3">The sequence shown here is derived from an EMBL/GenBank/DDBJ whole genome shotgun (WGS) entry which is preliminary data.</text>
</comment>
<dbReference type="Gene3D" id="2.60.120.10">
    <property type="entry name" value="Jelly Rolls"/>
    <property type="match status" value="1"/>
</dbReference>
<dbReference type="AlphaFoldDB" id="A0AAJ0EVL4"/>
<dbReference type="PANTHER" id="PTHR35848">
    <property type="entry name" value="OXALATE-BINDING PROTEIN"/>
    <property type="match status" value="1"/>
</dbReference>